<feature type="transmembrane region" description="Helical" evidence="1">
    <location>
        <begin position="6"/>
        <end position="23"/>
    </location>
</feature>
<dbReference type="EMBL" id="CP124685">
    <property type="protein sequence ID" value="WGX76908.1"/>
    <property type="molecule type" value="Genomic_DNA"/>
</dbReference>
<evidence type="ECO:0000256" key="1">
    <source>
        <dbReference type="SAM" id="Phobius"/>
    </source>
</evidence>
<dbReference type="Proteomes" id="UP001239169">
    <property type="component" value="Chromosome"/>
</dbReference>
<name>A0ABY8R8D1_PARBF</name>
<evidence type="ECO:0000313" key="3">
    <source>
        <dbReference type="Proteomes" id="UP001239169"/>
    </source>
</evidence>
<keyword evidence="1" id="KW-1133">Transmembrane helix</keyword>
<keyword evidence="1" id="KW-0812">Transmembrane</keyword>
<feature type="transmembrane region" description="Helical" evidence="1">
    <location>
        <begin position="65"/>
        <end position="85"/>
    </location>
</feature>
<feature type="transmembrane region" description="Helical" evidence="1">
    <location>
        <begin position="91"/>
        <end position="112"/>
    </location>
</feature>
<organism evidence="2 3">
    <name type="scientific">Paraclostridium bifermentans</name>
    <name type="common">Clostridium bifermentans</name>
    <dbReference type="NCBI Taxonomy" id="1490"/>
    <lineage>
        <taxon>Bacteria</taxon>
        <taxon>Bacillati</taxon>
        <taxon>Bacillota</taxon>
        <taxon>Clostridia</taxon>
        <taxon>Peptostreptococcales</taxon>
        <taxon>Peptostreptococcaceae</taxon>
        <taxon>Paraclostridium</taxon>
    </lineage>
</organism>
<reference evidence="2 3" key="1">
    <citation type="submission" date="2023-04" db="EMBL/GenBank/DDBJ databases">
        <title>Bacteria Genome Submission.</title>
        <authorList>
            <person name="Isaac P."/>
        </authorList>
    </citation>
    <scope>NUCLEOTIDE SEQUENCE [LARGE SCALE GENOMIC DNA]</scope>
    <source>
        <strain evidence="2 3">SampleS7P1</strain>
    </source>
</reference>
<sequence>MILISISIVFNIIVFYFGIKFNMESMIPFMIMGGMLGLYKGVISDSLNSTFNITTFKYTLTKENIYELISSFLLSLSVFNIYIYYDNFNLIDLIGMIVFSLFIYRLLLFNLLKTANSKSTYI</sequence>
<accession>A0ABY8R8D1</accession>
<keyword evidence="3" id="KW-1185">Reference proteome</keyword>
<protein>
    <submittedName>
        <fullName evidence="2">Uncharacterized protein</fullName>
    </submittedName>
</protein>
<gene>
    <name evidence="2" type="ORF">QJS64_07765</name>
</gene>
<proteinExistence type="predicted"/>
<keyword evidence="1" id="KW-0472">Membrane</keyword>
<evidence type="ECO:0000313" key="2">
    <source>
        <dbReference type="EMBL" id="WGX76908.1"/>
    </source>
</evidence>